<dbReference type="EMBL" id="FP929064">
    <property type="protein sequence ID" value="CBX90131.1"/>
    <property type="molecule type" value="Genomic_DNA"/>
</dbReference>
<dbReference type="HOGENOM" id="CLU_2527869_0_0_1"/>
<dbReference type="VEuPathDB" id="FungiDB:LEMA_uP062570.1"/>
<reference evidence="3" key="1">
    <citation type="journal article" date="2011" name="Nat. Commun.">
        <title>Effector diversification within compartments of the Leptosphaeria maculans genome affected by Repeat-Induced Point mutations.</title>
        <authorList>
            <person name="Rouxel T."/>
            <person name="Grandaubert J."/>
            <person name="Hane J.K."/>
            <person name="Hoede C."/>
            <person name="van de Wouw A.P."/>
            <person name="Couloux A."/>
            <person name="Dominguez V."/>
            <person name="Anthouard V."/>
            <person name="Bally P."/>
            <person name="Bourras S."/>
            <person name="Cozijnsen A.J."/>
            <person name="Ciuffetti L.M."/>
            <person name="Degrave A."/>
            <person name="Dilmaghani A."/>
            <person name="Duret L."/>
            <person name="Fudal I."/>
            <person name="Goodwin S.B."/>
            <person name="Gout L."/>
            <person name="Glaser N."/>
            <person name="Linglin J."/>
            <person name="Kema G.H.J."/>
            <person name="Lapalu N."/>
            <person name="Lawrence C.B."/>
            <person name="May K."/>
            <person name="Meyer M."/>
            <person name="Ollivier B."/>
            <person name="Poulain J."/>
            <person name="Schoch C.L."/>
            <person name="Simon A."/>
            <person name="Spatafora J.W."/>
            <person name="Stachowiak A."/>
            <person name="Turgeon B.G."/>
            <person name="Tyler B.M."/>
            <person name="Vincent D."/>
            <person name="Weissenbach J."/>
            <person name="Amselem J."/>
            <person name="Quesneville H."/>
            <person name="Oliver R.P."/>
            <person name="Wincker P."/>
            <person name="Balesdent M.-H."/>
            <person name="Howlett B.J."/>
        </authorList>
    </citation>
    <scope>NUCLEOTIDE SEQUENCE [LARGE SCALE GENOMIC DNA]</scope>
    <source>
        <strain evidence="3">JN3 / isolate v23.1.3 / race Av1-4-5-6-7-8</strain>
    </source>
</reference>
<evidence type="ECO:0000313" key="2">
    <source>
        <dbReference type="EMBL" id="CBX90131.1"/>
    </source>
</evidence>
<gene>
    <name evidence="2" type="ORF">LEMA_uP062570.1</name>
</gene>
<organism evidence="2 3">
    <name type="scientific">Leptosphaeria maculans (strain JN3 / isolate v23.1.3 / race Av1-4-5-6-7-8)</name>
    <name type="common">Blackleg fungus</name>
    <name type="synonym">Phoma lingam</name>
    <dbReference type="NCBI Taxonomy" id="985895"/>
    <lineage>
        <taxon>Eukaryota</taxon>
        <taxon>Fungi</taxon>
        <taxon>Dikarya</taxon>
        <taxon>Ascomycota</taxon>
        <taxon>Pezizomycotina</taxon>
        <taxon>Dothideomycetes</taxon>
        <taxon>Pleosporomycetidae</taxon>
        <taxon>Pleosporales</taxon>
        <taxon>Pleosporineae</taxon>
        <taxon>Leptosphaeriaceae</taxon>
        <taxon>Plenodomus</taxon>
        <taxon>Plenodomus lingam/Leptosphaeria maculans species complex</taxon>
    </lineage>
</organism>
<keyword evidence="3" id="KW-1185">Reference proteome</keyword>
<proteinExistence type="predicted"/>
<sequence>MDQSCTQLCTVRIFVVRGPPSERVSSCVRGDHVSTDRLDVQCQLGALHLTRMTSQRCTLPMKMKEGSGRPEGDVTRHMFSDSLT</sequence>
<evidence type="ECO:0000313" key="3">
    <source>
        <dbReference type="Proteomes" id="UP000002668"/>
    </source>
</evidence>
<evidence type="ECO:0000256" key="1">
    <source>
        <dbReference type="SAM" id="MobiDB-lite"/>
    </source>
</evidence>
<feature type="region of interest" description="Disordered" evidence="1">
    <location>
        <begin position="62"/>
        <end position="84"/>
    </location>
</feature>
<name>E4ZFR1_LEPMJ</name>
<dbReference type="InParanoid" id="E4ZFR1"/>
<dbReference type="Proteomes" id="UP000002668">
    <property type="component" value="Genome"/>
</dbReference>
<protein>
    <submittedName>
        <fullName evidence="2">Uncharacterized protein</fullName>
    </submittedName>
</protein>
<dbReference type="AlphaFoldDB" id="E4ZFR1"/>
<accession>E4ZFR1</accession>